<dbReference type="RefSeq" id="XP_066920301.1">
    <property type="nucleotide sequence ID" value="XM_067064200.1"/>
</dbReference>
<dbReference type="AlphaFoldDB" id="A0A7M5UNK4"/>
<dbReference type="GeneID" id="136807611"/>
<dbReference type="EnsemblMetazoa" id="CLYHEMT012505.1">
    <property type="protein sequence ID" value="CLYHEMP012505.1"/>
    <property type="gene ID" value="CLYHEMG012505"/>
</dbReference>
<evidence type="ECO:0000256" key="1">
    <source>
        <dbReference type="SAM" id="Phobius"/>
    </source>
</evidence>
<evidence type="ECO:0000313" key="2">
    <source>
        <dbReference type="EnsemblMetazoa" id="CLYHEMP012505.1"/>
    </source>
</evidence>
<keyword evidence="1" id="KW-1133">Transmembrane helix</keyword>
<keyword evidence="1" id="KW-0812">Transmembrane</keyword>
<dbReference type="OrthoDB" id="5963161at2759"/>
<reference evidence="2" key="1">
    <citation type="submission" date="2021-01" db="UniProtKB">
        <authorList>
            <consortium name="EnsemblMetazoa"/>
        </authorList>
    </citation>
    <scope>IDENTIFICATION</scope>
</reference>
<proteinExistence type="predicted"/>
<keyword evidence="1" id="KW-0472">Membrane</keyword>
<organism evidence="2 3">
    <name type="scientific">Clytia hemisphaerica</name>
    <dbReference type="NCBI Taxonomy" id="252671"/>
    <lineage>
        <taxon>Eukaryota</taxon>
        <taxon>Metazoa</taxon>
        <taxon>Cnidaria</taxon>
        <taxon>Hydrozoa</taxon>
        <taxon>Hydroidolina</taxon>
        <taxon>Leptothecata</taxon>
        <taxon>Obeliida</taxon>
        <taxon>Clytiidae</taxon>
        <taxon>Clytia</taxon>
    </lineage>
</organism>
<name>A0A7M5UNK4_9CNID</name>
<accession>A0A7M5UNK4</accession>
<dbReference type="Proteomes" id="UP000594262">
    <property type="component" value="Unplaced"/>
</dbReference>
<sequence length="704" mass="78917">MAEKNILHFNYDFQEDNASNTTEETNMDTDFVPLISSYLKSEEFDPCSFQQQLNLPNAGGYNNSTASGGGGGGGGSGVINQDQFVGYNNYASESPEYPYNNSPYNNKNGAIEMQSGHLSPRTHGIINNFPVELEYIRFPEKLFKTQKRIRGKSEQRIQKSILEFALDFLDPVTLNLVVVHSIQVYIKRSKELKNTPKYVGAIQLQPKSITPVDGTFKYLIKVDLDSVYEVDGKKVYQLQKTATEELNLFHLVIQICLADGRSTCLQTKELLLVGKKTAAAEASCFVPSPPTGLAALEQRRDSFSSGEVHSPSGSSGYGTTGDEDVIHASTIVANHIKTKSLEVGNIVIGNTIQTHQGDIAYHFPIQDCDEFFKEGEVIGLFHCTKENKMMIKKLTAATAPSASLKGVITRSQYLEAMKPKDPNVMTETICMLGIVPVKVLGKVNANDPLYASKSEPGVAVSGYHSQTHDISDDSLIGYAFEDHDAAHQHQIGFVNAGVSVLNTASHILLNKRIKKLENHWDRRIRELTRANTNFKRCFVTSGLTFFFLSLLTGFFLWQLLTPGTAYRYWKCRDGSIPDHQATFKYNPDRFSFSLEDVNGIEFDFKKLMKKTEHSQYPMMDSKAYPGVRYYLNVDVCAYGGTRSTQDITTGQKVVYGPDVFAVDKDCKKAFYFVEWEFKWRQIYSSRFVNFTHTIHNPLNLTCVS</sequence>
<feature type="transmembrane region" description="Helical" evidence="1">
    <location>
        <begin position="538"/>
        <end position="560"/>
    </location>
</feature>
<keyword evidence="3" id="KW-1185">Reference proteome</keyword>
<protein>
    <submittedName>
        <fullName evidence="2">Uncharacterized protein</fullName>
    </submittedName>
</protein>
<evidence type="ECO:0000313" key="3">
    <source>
        <dbReference type="Proteomes" id="UP000594262"/>
    </source>
</evidence>